<evidence type="ECO:0000259" key="6">
    <source>
        <dbReference type="PROSITE" id="PS50240"/>
    </source>
</evidence>
<dbReference type="PROSITE" id="PS50240">
    <property type="entry name" value="TRYPSIN_DOM"/>
    <property type="match status" value="1"/>
</dbReference>
<dbReference type="Pfam" id="PF07679">
    <property type="entry name" value="I-set"/>
    <property type="match status" value="1"/>
</dbReference>
<dbReference type="InterPro" id="IPR001254">
    <property type="entry name" value="Trypsin_dom"/>
</dbReference>
<dbReference type="SMART" id="SM00409">
    <property type="entry name" value="IG"/>
    <property type="match status" value="1"/>
</dbReference>
<reference evidence="8" key="2">
    <citation type="submission" date="2020-11" db="EMBL/GenBank/DDBJ databases">
        <authorList>
            <person name="McCartney M.A."/>
            <person name="Auch B."/>
            <person name="Kono T."/>
            <person name="Mallez S."/>
            <person name="Becker A."/>
            <person name="Gohl D.M."/>
            <person name="Silverstein K.A.T."/>
            <person name="Koren S."/>
            <person name="Bechman K.B."/>
            <person name="Herman A."/>
            <person name="Abrahante J.E."/>
            <person name="Garbe J."/>
        </authorList>
    </citation>
    <scope>NUCLEOTIDE SEQUENCE</scope>
    <source>
        <strain evidence="8">Duluth1</strain>
        <tissue evidence="8">Whole animal</tissue>
    </source>
</reference>
<dbReference type="PROSITE" id="PS50835">
    <property type="entry name" value="IG_LIKE"/>
    <property type="match status" value="1"/>
</dbReference>
<dbReference type="GO" id="GO:0004252">
    <property type="term" value="F:serine-type endopeptidase activity"/>
    <property type="evidence" value="ECO:0007669"/>
    <property type="project" value="InterPro"/>
</dbReference>
<keyword evidence="4" id="KW-1015">Disulfide bond</keyword>
<proteinExistence type="predicted"/>
<dbReference type="PROSITE" id="PS00134">
    <property type="entry name" value="TRYPSIN_HIS"/>
    <property type="match status" value="1"/>
</dbReference>
<gene>
    <name evidence="8" type="ORF">DPMN_121836</name>
</gene>
<comment type="subcellular location">
    <subcellularLocation>
        <location evidence="1">Secreted</location>
    </subcellularLocation>
</comment>
<dbReference type="InterPro" id="IPR001314">
    <property type="entry name" value="Peptidase_S1A"/>
</dbReference>
<evidence type="ECO:0000256" key="5">
    <source>
        <dbReference type="ARBA" id="ARBA00023180"/>
    </source>
</evidence>
<dbReference type="Pfam" id="PF00089">
    <property type="entry name" value="Trypsin"/>
    <property type="match status" value="1"/>
</dbReference>
<feature type="domain" description="Ig-like" evidence="7">
    <location>
        <begin position="82"/>
        <end position="153"/>
    </location>
</feature>
<dbReference type="SUPFAM" id="SSF50494">
    <property type="entry name" value="Trypsin-like serine proteases"/>
    <property type="match status" value="1"/>
</dbReference>
<dbReference type="InterPro" id="IPR013783">
    <property type="entry name" value="Ig-like_fold"/>
</dbReference>
<dbReference type="GO" id="GO:0005576">
    <property type="term" value="C:extracellular region"/>
    <property type="evidence" value="ECO:0007669"/>
    <property type="project" value="UniProtKB-SubCell"/>
</dbReference>
<keyword evidence="2" id="KW-0964">Secreted</keyword>
<dbReference type="Gene3D" id="2.40.10.10">
    <property type="entry name" value="Trypsin-like serine proteases"/>
    <property type="match status" value="2"/>
</dbReference>
<dbReference type="EMBL" id="JAIWYP010000005">
    <property type="protein sequence ID" value="KAH3820092.1"/>
    <property type="molecule type" value="Genomic_DNA"/>
</dbReference>
<dbReference type="InterPro" id="IPR018114">
    <property type="entry name" value="TRYPSIN_HIS"/>
</dbReference>
<dbReference type="InterPro" id="IPR003599">
    <property type="entry name" value="Ig_sub"/>
</dbReference>
<keyword evidence="9" id="KW-1185">Reference proteome</keyword>
<dbReference type="InterPro" id="IPR007110">
    <property type="entry name" value="Ig-like_dom"/>
</dbReference>
<evidence type="ECO:0000313" key="8">
    <source>
        <dbReference type="EMBL" id="KAH3820092.1"/>
    </source>
</evidence>
<dbReference type="InterPro" id="IPR043504">
    <property type="entry name" value="Peptidase_S1_PA_chymotrypsin"/>
</dbReference>
<evidence type="ECO:0000313" key="9">
    <source>
        <dbReference type="Proteomes" id="UP000828390"/>
    </source>
</evidence>
<organism evidence="8 9">
    <name type="scientific">Dreissena polymorpha</name>
    <name type="common">Zebra mussel</name>
    <name type="synonym">Mytilus polymorpha</name>
    <dbReference type="NCBI Taxonomy" id="45954"/>
    <lineage>
        <taxon>Eukaryota</taxon>
        <taxon>Metazoa</taxon>
        <taxon>Spiralia</taxon>
        <taxon>Lophotrochozoa</taxon>
        <taxon>Mollusca</taxon>
        <taxon>Bivalvia</taxon>
        <taxon>Autobranchia</taxon>
        <taxon>Heteroconchia</taxon>
        <taxon>Euheterodonta</taxon>
        <taxon>Imparidentia</taxon>
        <taxon>Neoheterodontei</taxon>
        <taxon>Myida</taxon>
        <taxon>Dreissenoidea</taxon>
        <taxon>Dreissenidae</taxon>
        <taxon>Dreissena</taxon>
    </lineage>
</organism>
<dbReference type="SMART" id="SM00020">
    <property type="entry name" value="Tryp_SPc"/>
    <property type="match status" value="1"/>
</dbReference>
<accession>A0A9D4GNJ1</accession>
<protein>
    <submittedName>
        <fullName evidence="8">Uncharacterized protein</fullName>
    </submittedName>
</protein>
<reference evidence="8" key="1">
    <citation type="journal article" date="2019" name="bioRxiv">
        <title>The Genome of the Zebra Mussel, Dreissena polymorpha: A Resource for Invasive Species Research.</title>
        <authorList>
            <person name="McCartney M.A."/>
            <person name="Auch B."/>
            <person name="Kono T."/>
            <person name="Mallez S."/>
            <person name="Zhang Y."/>
            <person name="Obille A."/>
            <person name="Becker A."/>
            <person name="Abrahante J.E."/>
            <person name="Garbe J."/>
            <person name="Badalamenti J.P."/>
            <person name="Herman A."/>
            <person name="Mangelson H."/>
            <person name="Liachko I."/>
            <person name="Sullivan S."/>
            <person name="Sone E.D."/>
            <person name="Koren S."/>
            <person name="Silverstein K.A.T."/>
            <person name="Beckman K.B."/>
            <person name="Gohl D.M."/>
        </authorList>
    </citation>
    <scope>NUCLEOTIDE SEQUENCE</scope>
    <source>
        <strain evidence="8">Duluth1</strain>
        <tissue evidence="8">Whole animal</tissue>
    </source>
</reference>
<dbReference type="InterPro" id="IPR013098">
    <property type="entry name" value="Ig_I-set"/>
</dbReference>
<dbReference type="SUPFAM" id="SSF48726">
    <property type="entry name" value="Immunoglobulin"/>
    <property type="match status" value="1"/>
</dbReference>
<dbReference type="InterPro" id="IPR009003">
    <property type="entry name" value="Peptidase_S1_PA"/>
</dbReference>
<dbReference type="PANTHER" id="PTHR24252">
    <property type="entry name" value="ACROSIN-RELATED"/>
    <property type="match status" value="1"/>
</dbReference>
<keyword evidence="5" id="KW-0325">Glycoprotein</keyword>
<dbReference type="InterPro" id="IPR036179">
    <property type="entry name" value="Ig-like_dom_sf"/>
</dbReference>
<comment type="caution">
    <text evidence="8">The sequence shown here is derived from an EMBL/GenBank/DDBJ whole genome shotgun (WGS) entry which is preliminary data.</text>
</comment>
<dbReference type="FunFam" id="2.40.10.10:FF:000004">
    <property type="entry name" value="Tryptase gamma 1"/>
    <property type="match status" value="1"/>
</dbReference>
<sequence length="442" mass="49221">MLEDYQECSLVDLIGAAIASAPLLSFLAVRIIGDFDEKFEGRYTCVARAGNATAEHTLTLTMVEECLLEMHGPSDSDYDTDETAIMSCSADGANDIWWEKDNVKIKTEPTGKFSKMQNNFLRIANAATQDSGVYTCVAHDTKGCESRRSARLTVTNRGYYEKYCGIAYTDQVRKSRAQGYISMGDAAHPKDNPWHVSLFSKGQNRPFCGGSLISRKFVVTAAHCIGDYKPVNDFQTNVMIEFGSLSCAPTADLRRAIKSITIHPQFNKTAPFDSDIALLELSEPVDYSDNVRPACVQDYSKIERLMTGSSSPQGKAVGCGVLRQGSEEQPKDLQQIFLPYVQRDTCEEDFEETKYRLTQNMFCAGQKKRRVGDVCKGDSGGGFMMEFQGRFQWVLAGIVSFGFLCDSPNNYTMFTNVGKFYGWIDGIAKFTDEKVNIDFLDN</sequence>
<evidence type="ECO:0000256" key="1">
    <source>
        <dbReference type="ARBA" id="ARBA00004613"/>
    </source>
</evidence>
<feature type="domain" description="Peptidase S1" evidence="6">
    <location>
        <begin position="181"/>
        <end position="429"/>
    </location>
</feature>
<dbReference type="AlphaFoldDB" id="A0A9D4GNJ1"/>
<dbReference type="Proteomes" id="UP000828390">
    <property type="component" value="Unassembled WGS sequence"/>
</dbReference>
<dbReference type="GO" id="GO:0006508">
    <property type="term" value="P:proteolysis"/>
    <property type="evidence" value="ECO:0007669"/>
    <property type="project" value="InterPro"/>
</dbReference>
<dbReference type="InterPro" id="IPR003598">
    <property type="entry name" value="Ig_sub2"/>
</dbReference>
<evidence type="ECO:0000256" key="4">
    <source>
        <dbReference type="ARBA" id="ARBA00023157"/>
    </source>
</evidence>
<dbReference type="Gene3D" id="2.60.40.10">
    <property type="entry name" value="Immunoglobulins"/>
    <property type="match status" value="1"/>
</dbReference>
<evidence type="ECO:0000256" key="2">
    <source>
        <dbReference type="ARBA" id="ARBA00022525"/>
    </source>
</evidence>
<evidence type="ECO:0000259" key="7">
    <source>
        <dbReference type="PROSITE" id="PS50835"/>
    </source>
</evidence>
<keyword evidence="3" id="KW-0732">Signal</keyword>
<dbReference type="FunFam" id="2.40.10.10:FF:000054">
    <property type="entry name" value="Complement C1r subcomponent"/>
    <property type="match status" value="1"/>
</dbReference>
<dbReference type="PANTHER" id="PTHR24252:SF7">
    <property type="entry name" value="HYALIN"/>
    <property type="match status" value="1"/>
</dbReference>
<evidence type="ECO:0000256" key="3">
    <source>
        <dbReference type="ARBA" id="ARBA00022729"/>
    </source>
</evidence>
<dbReference type="CDD" id="cd00190">
    <property type="entry name" value="Tryp_SPc"/>
    <property type="match status" value="1"/>
</dbReference>
<dbReference type="PRINTS" id="PR00722">
    <property type="entry name" value="CHYMOTRYPSIN"/>
</dbReference>
<name>A0A9D4GNJ1_DREPO</name>
<dbReference type="SMART" id="SM00408">
    <property type="entry name" value="IGc2"/>
    <property type="match status" value="1"/>
</dbReference>